<dbReference type="RefSeq" id="WP_255134198.1">
    <property type="nucleotide sequence ID" value="NZ_JANDBC010000001.1"/>
</dbReference>
<keyword evidence="4" id="KW-0663">Pyridoxal phosphate</keyword>
<dbReference type="InterPro" id="IPR016454">
    <property type="entry name" value="Cysteine_dSase"/>
</dbReference>
<comment type="caution">
    <text evidence="9">The sequence shown here is derived from an EMBL/GenBank/DDBJ whole genome shotgun (WGS) entry which is preliminary data.</text>
</comment>
<evidence type="ECO:0000256" key="1">
    <source>
        <dbReference type="ARBA" id="ARBA00001933"/>
    </source>
</evidence>
<reference evidence="9" key="1">
    <citation type="submission" date="2022-06" db="EMBL/GenBank/DDBJ databases">
        <title>Gracilimonas sp. CAU 1638 isolated from sea sediment.</title>
        <authorList>
            <person name="Kim W."/>
        </authorList>
    </citation>
    <scope>NUCLEOTIDE SEQUENCE</scope>
    <source>
        <strain evidence="9">CAU 1638</strain>
    </source>
</reference>
<feature type="domain" description="Aminotransferase class V" evidence="8">
    <location>
        <begin position="2"/>
        <end position="362"/>
    </location>
</feature>
<dbReference type="Gene3D" id="3.40.640.10">
    <property type="entry name" value="Type I PLP-dependent aspartate aminotransferase-like (Major domain)"/>
    <property type="match status" value="1"/>
</dbReference>
<dbReference type="NCBIfam" id="NF002806">
    <property type="entry name" value="PRK02948.1"/>
    <property type="match status" value="1"/>
</dbReference>
<evidence type="ECO:0000256" key="6">
    <source>
        <dbReference type="ARBA" id="ARBA00023014"/>
    </source>
</evidence>
<keyword evidence="3" id="KW-0479">Metal-binding</keyword>
<comment type="cofactor">
    <cofactor evidence="1 7">
        <name>pyridoxal 5'-phosphate</name>
        <dbReference type="ChEBI" id="CHEBI:597326"/>
    </cofactor>
</comment>
<dbReference type="PIRSF" id="PIRSF005572">
    <property type="entry name" value="NifS"/>
    <property type="match status" value="1"/>
</dbReference>
<accession>A0A9X2RDL6</accession>
<keyword evidence="6" id="KW-0411">Iron-sulfur</keyword>
<dbReference type="InterPro" id="IPR020578">
    <property type="entry name" value="Aminotrans_V_PyrdxlP_BS"/>
</dbReference>
<dbReference type="PANTHER" id="PTHR11601:SF36">
    <property type="entry name" value="CYSTEINE DESULFURASE NIFS-RELATED"/>
    <property type="match status" value="1"/>
</dbReference>
<dbReference type="EMBL" id="JANDBC010000001">
    <property type="protein sequence ID" value="MCP9291340.1"/>
    <property type="molecule type" value="Genomic_DNA"/>
</dbReference>
<comment type="similarity">
    <text evidence="2">Belongs to the class-V pyridoxal-phosphate-dependent aminotransferase family. NifS/IscS subfamily.</text>
</comment>
<dbReference type="InterPro" id="IPR015424">
    <property type="entry name" value="PyrdxlP-dep_Trfase"/>
</dbReference>
<dbReference type="AlphaFoldDB" id="A0A9X2RDL6"/>
<gene>
    <name evidence="9" type="ORF">NM125_07070</name>
</gene>
<dbReference type="GO" id="GO:0051536">
    <property type="term" value="F:iron-sulfur cluster binding"/>
    <property type="evidence" value="ECO:0007669"/>
    <property type="project" value="UniProtKB-KW"/>
</dbReference>
<keyword evidence="5" id="KW-0408">Iron</keyword>
<sequence length="390" mass="43287">MIYLDHAATTPISDKALEVYVNVSKHYFGNPSSMHDEGSSAKQILEASAKTIAGTLNARPKDVFFTSGASESSFLAIYSLLNSLGEESGHLITTPIEHSSVRNLFLKLKQEGYEVSVVSVNEYGEVDFEELKNLVREDTVLASIQHVNSEIGTIQDLARIGAFLHEKGVMLHSDCVQSFGRIPIDVQTLNVDAISLSSHKIYGPKGCGAVWMNPKVEWKPVFPDTDNQKKFKPGTADVPTVAAFATAAKLITQNRVTEQHRILKLREQLLAELTKLDYEVVVEQHPREYVPNILGLRFPGIEGQFFMLECSQAGLAISTGSACQVGSEKPNKTMTAIGKDEQEAREFVRLSFGKENQMEQIPQIIEKMSGILKRHFEKVNHHKKKEGMTT</sequence>
<evidence type="ECO:0000256" key="4">
    <source>
        <dbReference type="ARBA" id="ARBA00022898"/>
    </source>
</evidence>
<dbReference type="GO" id="GO:0046872">
    <property type="term" value="F:metal ion binding"/>
    <property type="evidence" value="ECO:0007669"/>
    <property type="project" value="UniProtKB-KW"/>
</dbReference>
<evidence type="ECO:0000256" key="7">
    <source>
        <dbReference type="RuleBase" id="RU004504"/>
    </source>
</evidence>
<evidence type="ECO:0000256" key="3">
    <source>
        <dbReference type="ARBA" id="ARBA00022723"/>
    </source>
</evidence>
<dbReference type="InterPro" id="IPR015421">
    <property type="entry name" value="PyrdxlP-dep_Trfase_major"/>
</dbReference>
<dbReference type="PROSITE" id="PS00595">
    <property type="entry name" value="AA_TRANSFER_CLASS_5"/>
    <property type="match status" value="1"/>
</dbReference>
<dbReference type="Gene3D" id="3.90.1150.10">
    <property type="entry name" value="Aspartate Aminotransferase, domain 1"/>
    <property type="match status" value="1"/>
</dbReference>
<evidence type="ECO:0000259" key="8">
    <source>
        <dbReference type="Pfam" id="PF00266"/>
    </source>
</evidence>
<evidence type="ECO:0000313" key="10">
    <source>
        <dbReference type="Proteomes" id="UP001139125"/>
    </source>
</evidence>
<keyword evidence="10" id="KW-1185">Reference proteome</keyword>
<evidence type="ECO:0000313" key="9">
    <source>
        <dbReference type="EMBL" id="MCP9291340.1"/>
    </source>
</evidence>
<dbReference type="SUPFAM" id="SSF53383">
    <property type="entry name" value="PLP-dependent transferases"/>
    <property type="match status" value="1"/>
</dbReference>
<dbReference type="InterPro" id="IPR015422">
    <property type="entry name" value="PyrdxlP-dep_Trfase_small"/>
</dbReference>
<evidence type="ECO:0000256" key="2">
    <source>
        <dbReference type="ARBA" id="ARBA00006490"/>
    </source>
</evidence>
<proteinExistence type="inferred from homology"/>
<protein>
    <submittedName>
        <fullName evidence="9">IscS subfamily cysteine desulfurase</fullName>
    </submittedName>
</protein>
<organism evidence="9 10">
    <name type="scientific">Gracilimonas sediminicola</name>
    <dbReference type="NCBI Taxonomy" id="2952158"/>
    <lineage>
        <taxon>Bacteria</taxon>
        <taxon>Pseudomonadati</taxon>
        <taxon>Balneolota</taxon>
        <taxon>Balneolia</taxon>
        <taxon>Balneolales</taxon>
        <taxon>Balneolaceae</taxon>
        <taxon>Gracilimonas</taxon>
    </lineage>
</organism>
<evidence type="ECO:0000256" key="5">
    <source>
        <dbReference type="ARBA" id="ARBA00023004"/>
    </source>
</evidence>
<dbReference type="InterPro" id="IPR000192">
    <property type="entry name" value="Aminotrans_V_dom"/>
</dbReference>
<dbReference type="Pfam" id="PF00266">
    <property type="entry name" value="Aminotran_5"/>
    <property type="match status" value="1"/>
</dbReference>
<name>A0A9X2RDL6_9BACT</name>
<dbReference type="Proteomes" id="UP001139125">
    <property type="component" value="Unassembled WGS sequence"/>
</dbReference>
<dbReference type="PANTHER" id="PTHR11601">
    <property type="entry name" value="CYSTEINE DESULFURYLASE FAMILY MEMBER"/>
    <property type="match status" value="1"/>
</dbReference>